<accession>A0A1M6LN86</accession>
<comment type="catalytic activity">
    <reaction evidence="10 11">
        <text>shikimate + ATP = 3-phosphoshikimate + ADP + H(+)</text>
        <dbReference type="Rhea" id="RHEA:13121"/>
        <dbReference type="ChEBI" id="CHEBI:15378"/>
        <dbReference type="ChEBI" id="CHEBI:30616"/>
        <dbReference type="ChEBI" id="CHEBI:36208"/>
        <dbReference type="ChEBI" id="CHEBI:145989"/>
        <dbReference type="ChEBI" id="CHEBI:456216"/>
        <dbReference type="EC" id="2.7.1.71"/>
    </reaction>
</comment>
<proteinExistence type="inferred from homology"/>
<keyword evidence="11" id="KW-0963">Cytoplasm</keyword>
<dbReference type="PRINTS" id="PR01100">
    <property type="entry name" value="SHIKIMTKNASE"/>
</dbReference>
<name>A0A1M6LN86_9FIRM</name>
<keyword evidence="6 11" id="KW-0547">Nucleotide-binding</keyword>
<comment type="function">
    <text evidence="11">Catalyzes the specific phosphorylation of the 3-hydroxyl group of shikimic acid using ATP as a cosubstrate.</text>
</comment>
<evidence type="ECO:0000256" key="2">
    <source>
        <dbReference type="ARBA" id="ARBA00006997"/>
    </source>
</evidence>
<evidence type="ECO:0000256" key="10">
    <source>
        <dbReference type="ARBA" id="ARBA00048567"/>
    </source>
</evidence>
<comment type="caution">
    <text evidence="11">Lacks conserved residue(s) required for the propagation of feature annotation.</text>
</comment>
<dbReference type="InterPro" id="IPR000623">
    <property type="entry name" value="Shikimate_kinase/TSH1"/>
</dbReference>
<comment type="pathway">
    <text evidence="1 11">Metabolic intermediate biosynthesis; chorismate biosynthesis; chorismate from D-erythrose 4-phosphate and phosphoenolpyruvate: step 5/7.</text>
</comment>
<keyword evidence="8 11" id="KW-0067">ATP-binding</keyword>
<feature type="binding site" evidence="11">
    <location>
        <begin position="12"/>
        <end position="17"/>
    </location>
    <ligand>
        <name>ATP</name>
        <dbReference type="ChEBI" id="CHEBI:30616"/>
    </ligand>
</feature>
<dbReference type="SUPFAM" id="SSF52540">
    <property type="entry name" value="P-loop containing nucleoside triphosphate hydrolases"/>
    <property type="match status" value="1"/>
</dbReference>
<keyword evidence="7 11" id="KW-0418">Kinase</keyword>
<dbReference type="EC" id="2.7.1.71" evidence="3 11"/>
<sequence>MRENIVLIGFMGTGKTTVGRLLAKKFNMKFIDSDDEIIRKTGMSINKIFEKYGEEYFRNLEKIVIEEISKLDGCVIATGGGVVKDERNILNLKKKGLIFHLNGSVSKIKENLESEIHKRPLLNCDNYYEKIKLLLEERRELYKRASDFDINIDFLSSNEVAVKIMEIYNSKKL</sequence>
<dbReference type="STRING" id="1121266.SAMN02745883_00275"/>
<comment type="subunit">
    <text evidence="11">Monomer.</text>
</comment>
<dbReference type="Proteomes" id="UP000184082">
    <property type="component" value="Unassembled WGS sequence"/>
</dbReference>
<evidence type="ECO:0000313" key="13">
    <source>
        <dbReference type="Proteomes" id="UP000184082"/>
    </source>
</evidence>
<keyword evidence="13" id="KW-1185">Reference proteome</keyword>
<feature type="binding site" evidence="11">
    <location>
        <position position="16"/>
    </location>
    <ligand>
        <name>Mg(2+)</name>
        <dbReference type="ChEBI" id="CHEBI:18420"/>
    </ligand>
</feature>
<comment type="similarity">
    <text evidence="2 11">Belongs to the shikimate kinase family.</text>
</comment>
<comment type="subcellular location">
    <subcellularLocation>
        <location evidence="11">Cytoplasm</location>
    </subcellularLocation>
</comment>
<evidence type="ECO:0000256" key="8">
    <source>
        <dbReference type="ARBA" id="ARBA00022840"/>
    </source>
</evidence>
<evidence type="ECO:0000256" key="11">
    <source>
        <dbReference type="HAMAP-Rule" id="MF_00109"/>
    </source>
</evidence>
<dbReference type="GO" id="GO:0009423">
    <property type="term" value="P:chorismate biosynthetic process"/>
    <property type="evidence" value="ECO:0007669"/>
    <property type="project" value="UniProtKB-UniRule"/>
</dbReference>
<feature type="binding site" evidence="11">
    <location>
        <position position="58"/>
    </location>
    <ligand>
        <name>substrate</name>
    </ligand>
</feature>
<feature type="binding site" evidence="11">
    <location>
        <position position="119"/>
    </location>
    <ligand>
        <name>ATP</name>
        <dbReference type="ChEBI" id="CHEBI:30616"/>
    </ligand>
</feature>
<dbReference type="AlphaFoldDB" id="A0A1M6LN86"/>
<dbReference type="EMBL" id="FRAJ01000003">
    <property type="protein sequence ID" value="SHJ72572.1"/>
    <property type="molecule type" value="Genomic_DNA"/>
</dbReference>
<keyword evidence="9 11" id="KW-0057">Aromatic amino acid biosynthesis</keyword>
<dbReference type="InterPro" id="IPR027417">
    <property type="entry name" value="P-loop_NTPase"/>
</dbReference>
<feature type="binding site" evidence="11">
    <location>
        <position position="138"/>
    </location>
    <ligand>
        <name>substrate</name>
    </ligand>
</feature>
<keyword evidence="11" id="KW-0460">Magnesium</keyword>
<keyword evidence="5 11" id="KW-0808">Transferase</keyword>
<reference evidence="12 13" key="1">
    <citation type="submission" date="2016-11" db="EMBL/GenBank/DDBJ databases">
        <authorList>
            <person name="Jaros S."/>
            <person name="Januszkiewicz K."/>
            <person name="Wedrychowicz H."/>
        </authorList>
    </citation>
    <scope>NUCLEOTIDE SEQUENCE [LARGE SCALE GENOMIC DNA]</scope>
    <source>
        <strain evidence="12 13">DSM 14501</strain>
    </source>
</reference>
<evidence type="ECO:0000256" key="6">
    <source>
        <dbReference type="ARBA" id="ARBA00022741"/>
    </source>
</evidence>
<dbReference type="HAMAP" id="MF_00109">
    <property type="entry name" value="Shikimate_kinase"/>
    <property type="match status" value="1"/>
</dbReference>
<feature type="binding site" evidence="11">
    <location>
        <position position="80"/>
    </location>
    <ligand>
        <name>substrate</name>
    </ligand>
</feature>
<evidence type="ECO:0000256" key="3">
    <source>
        <dbReference type="ARBA" id="ARBA00012154"/>
    </source>
</evidence>
<dbReference type="Gene3D" id="3.40.50.300">
    <property type="entry name" value="P-loop containing nucleotide triphosphate hydrolases"/>
    <property type="match status" value="1"/>
</dbReference>
<protein>
    <recommendedName>
        <fullName evidence="3 11">Shikimate kinase</fullName>
        <shortName evidence="11">SK</shortName>
        <ecNumber evidence="3 11">2.7.1.71</ecNumber>
    </recommendedName>
</protein>
<dbReference type="GO" id="GO:0005524">
    <property type="term" value="F:ATP binding"/>
    <property type="evidence" value="ECO:0007669"/>
    <property type="project" value="UniProtKB-UniRule"/>
</dbReference>
<evidence type="ECO:0000256" key="5">
    <source>
        <dbReference type="ARBA" id="ARBA00022679"/>
    </source>
</evidence>
<dbReference type="InterPro" id="IPR031322">
    <property type="entry name" value="Shikimate/glucono_kinase"/>
</dbReference>
<dbReference type="PANTHER" id="PTHR21087:SF16">
    <property type="entry name" value="SHIKIMATE KINASE 1, CHLOROPLASTIC"/>
    <property type="match status" value="1"/>
</dbReference>
<evidence type="ECO:0000313" key="12">
    <source>
        <dbReference type="EMBL" id="SHJ72572.1"/>
    </source>
</evidence>
<dbReference type="UniPathway" id="UPA00053">
    <property type="reaction ID" value="UER00088"/>
</dbReference>
<evidence type="ECO:0000256" key="9">
    <source>
        <dbReference type="ARBA" id="ARBA00023141"/>
    </source>
</evidence>
<dbReference type="InterPro" id="IPR023000">
    <property type="entry name" value="Shikimate_kinase_CS"/>
</dbReference>
<evidence type="ECO:0000256" key="4">
    <source>
        <dbReference type="ARBA" id="ARBA00022605"/>
    </source>
</evidence>
<comment type="cofactor">
    <cofactor evidence="11">
        <name>Mg(2+)</name>
        <dbReference type="ChEBI" id="CHEBI:18420"/>
    </cofactor>
    <text evidence="11">Binds 1 Mg(2+) ion per subunit.</text>
</comment>
<organism evidence="12 13">
    <name type="scientific">Caminicella sporogenes DSM 14501</name>
    <dbReference type="NCBI Taxonomy" id="1121266"/>
    <lineage>
        <taxon>Bacteria</taxon>
        <taxon>Bacillati</taxon>
        <taxon>Bacillota</taxon>
        <taxon>Clostridia</taxon>
        <taxon>Peptostreptococcales</taxon>
        <taxon>Caminicellaceae</taxon>
        <taxon>Caminicella</taxon>
    </lineage>
</organism>
<keyword evidence="11" id="KW-0479">Metal-binding</keyword>
<feature type="binding site" evidence="11">
    <location>
        <position position="34"/>
    </location>
    <ligand>
        <name>substrate</name>
    </ligand>
</feature>
<gene>
    <name evidence="11" type="primary">aroK</name>
    <name evidence="12" type="ORF">SAMN02745883_00275</name>
</gene>
<dbReference type="PANTHER" id="PTHR21087">
    <property type="entry name" value="SHIKIMATE KINASE"/>
    <property type="match status" value="1"/>
</dbReference>
<dbReference type="GO" id="GO:0004765">
    <property type="term" value="F:shikimate kinase activity"/>
    <property type="evidence" value="ECO:0007669"/>
    <property type="project" value="UniProtKB-UniRule"/>
</dbReference>
<evidence type="ECO:0000256" key="7">
    <source>
        <dbReference type="ARBA" id="ARBA00022777"/>
    </source>
</evidence>
<keyword evidence="4 11" id="KW-0028">Amino-acid biosynthesis</keyword>
<dbReference type="PROSITE" id="PS01128">
    <property type="entry name" value="SHIKIMATE_KINASE"/>
    <property type="match status" value="1"/>
</dbReference>
<dbReference type="GO" id="GO:0005829">
    <property type="term" value="C:cytosol"/>
    <property type="evidence" value="ECO:0007669"/>
    <property type="project" value="TreeGrafter"/>
</dbReference>
<dbReference type="GO" id="GO:0009073">
    <property type="term" value="P:aromatic amino acid family biosynthetic process"/>
    <property type="evidence" value="ECO:0007669"/>
    <property type="project" value="UniProtKB-KW"/>
</dbReference>
<dbReference type="RefSeq" id="WP_072965584.1">
    <property type="nucleotide sequence ID" value="NZ_FRAJ01000003.1"/>
</dbReference>
<dbReference type="Pfam" id="PF01202">
    <property type="entry name" value="SKI"/>
    <property type="match status" value="1"/>
</dbReference>
<dbReference type="GO" id="GO:0000287">
    <property type="term" value="F:magnesium ion binding"/>
    <property type="evidence" value="ECO:0007669"/>
    <property type="project" value="UniProtKB-UniRule"/>
</dbReference>
<evidence type="ECO:0000256" key="1">
    <source>
        <dbReference type="ARBA" id="ARBA00004842"/>
    </source>
</evidence>
<dbReference type="GO" id="GO:0008652">
    <property type="term" value="P:amino acid biosynthetic process"/>
    <property type="evidence" value="ECO:0007669"/>
    <property type="project" value="UniProtKB-KW"/>
</dbReference>
<dbReference type="CDD" id="cd00464">
    <property type="entry name" value="SK"/>
    <property type="match status" value="1"/>
</dbReference>